<evidence type="ECO:0000256" key="2">
    <source>
        <dbReference type="ARBA" id="ARBA00022670"/>
    </source>
</evidence>
<keyword evidence="6" id="KW-1185">Reference proteome</keyword>
<organism evidence="5 6">
    <name type="scientific">Rhizoclosmatium globosum</name>
    <dbReference type="NCBI Taxonomy" id="329046"/>
    <lineage>
        <taxon>Eukaryota</taxon>
        <taxon>Fungi</taxon>
        <taxon>Fungi incertae sedis</taxon>
        <taxon>Chytridiomycota</taxon>
        <taxon>Chytridiomycota incertae sedis</taxon>
        <taxon>Chytridiomycetes</taxon>
        <taxon>Chytridiales</taxon>
        <taxon>Chytriomycetaceae</taxon>
        <taxon>Rhizoclosmatium</taxon>
    </lineage>
</organism>
<comment type="similarity">
    <text evidence="1">Belongs to the peptidase C48 family.</text>
</comment>
<name>A0A1Y2CJ10_9FUNG</name>
<dbReference type="Gene3D" id="1.10.418.20">
    <property type="match status" value="1"/>
</dbReference>
<evidence type="ECO:0000313" key="5">
    <source>
        <dbReference type="EMBL" id="ORY47023.1"/>
    </source>
</evidence>
<feature type="domain" description="Ubiquitin-like protease family profile" evidence="4">
    <location>
        <begin position="2"/>
        <end position="61"/>
    </location>
</feature>
<dbReference type="InterPro" id="IPR003653">
    <property type="entry name" value="Peptidase_C48_C"/>
</dbReference>
<proteinExistence type="inferred from homology"/>
<dbReference type="GO" id="GO:0008234">
    <property type="term" value="F:cysteine-type peptidase activity"/>
    <property type="evidence" value="ECO:0007669"/>
    <property type="project" value="InterPro"/>
</dbReference>
<dbReference type="EMBL" id="MCGO01000015">
    <property type="protein sequence ID" value="ORY47023.1"/>
    <property type="molecule type" value="Genomic_DNA"/>
</dbReference>
<evidence type="ECO:0000259" key="4">
    <source>
        <dbReference type="Pfam" id="PF02902"/>
    </source>
</evidence>
<evidence type="ECO:0000256" key="3">
    <source>
        <dbReference type="ARBA" id="ARBA00022801"/>
    </source>
</evidence>
<dbReference type="InterPro" id="IPR038765">
    <property type="entry name" value="Papain-like_cys_pep_sf"/>
</dbReference>
<evidence type="ECO:0000313" key="6">
    <source>
        <dbReference type="Proteomes" id="UP000193642"/>
    </source>
</evidence>
<dbReference type="Pfam" id="PF02902">
    <property type="entry name" value="Peptidase_C48"/>
    <property type="match status" value="1"/>
</dbReference>
<protein>
    <recommendedName>
        <fullName evidence="4">Ubiquitin-like protease family profile domain-containing protein</fullName>
    </recommendedName>
</protein>
<sequence length="73" mass="8499">MLYLLEEAKDKLQLDLSKVIPDISSQRSFVKYAKVQDQLNYCDCGLFLLHYITTMIRSPDLVKTAIVVCFHFQ</sequence>
<dbReference type="Proteomes" id="UP000193642">
    <property type="component" value="Unassembled WGS sequence"/>
</dbReference>
<keyword evidence="2" id="KW-0645">Protease</keyword>
<keyword evidence="3" id="KW-0378">Hydrolase</keyword>
<dbReference type="GO" id="GO:0006508">
    <property type="term" value="P:proteolysis"/>
    <property type="evidence" value="ECO:0007669"/>
    <property type="project" value="UniProtKB-KW"/>
</dbReference>
<dbReference type="GO" id="GO:0019783">
    <property type="term" value="F:ubiquitin-like protein peptidase activity"/>
    <property type="evidence" value="ECO:0007669"/>
    <property type="project" value="UniProtKB-ARBA"/>
</dbReference>
<dbReference type="SUPFAM" id="SSF54001">
    <property type="entry name" value="Cysteine proteinases"/>
    <property type="match status" value="1"/>
</dbReference>
<dbReference type="AlphaFoldDB" id="A0A1Y2CJ10"/>
<accession>A0A1Y2CJ10</accession>
<reference evidence="5 6" key="1">
    <citation type="submission" date="2016-07" db="EMBL/GenBank/DDBJ databases">
        <title>Pervasive Adenine N6-methylation of Active Genes in Fungi.</title>
        <authorList>
            <consortium name="DOE Joint Genome Institute"/>
            <person name="Mondo S.J."/>
            <person name="Dannebaum R.O."/>
            <person name="Kuo R.C."/>
            <person name="Labutti K."/>
            <person name="Haridas S."/>
            <person name="Kuo A."/>
            <person name="Salamov A."/>
            <person name="Ahrendt S.R."/>
            <person name="Lipzen A."/>
            <person name="Sullivan W."/>
            <person name="Andreopoulos W.B."/>
            <person name="Clum A."/>
            <person name="Lindquist E."/>
            <person name="Daum C."/>
            <person name="Ramamoorthy G.K."/>
            <person name="Gryganskyi A."/>
            <person name="Culley D."/>
            <person name="Magnuson J.K."/>
            <person name="James T.Y."/>
            <person name="O'Malley M.A."/>
            <person name="Stajich J.E."/>
            <person name="Spatafora J.W."/>
            <person name="Visel A."/>
            <person name="Grigoriev I.V."/>
        </authorList>
    </citation>
    <scope>NUCLEOTIDE SEQUENCE [LARGE SCALE GENOMIC DNA]</scope>
    <source>
        <strain evidence="5 6">JEL800</strain>
    </source>
</reference>
<comment type="caution">
    <text evidence="5">The sequence shown here is derived from an EMBL/GenBank/DDBJ whole genome shotgun (WGS) entry which is preliminary data.</text>
</comment>
<evidence type="ECO:0000256" key="1">
    <source>
        <dbReference type="ARBA" id="ARBA00005234"/>
    </source>
</evidence>
<dbReference type="OrthoDB" id="442460at2759"/>
<gene>
    <name evidence="5" type="ORF">BCR33DRAFT_115208</name>
</gene>